<feature type="domain" description="Lysozyme inhibitor LprI-like N-terminal" evidence="2">
    <location>
        <begin position="40"/>
        <end position="133"/>
    </location>
</feature>
<dbReference type="EMBL" id="RCTF01000007">
    <property type="protein sequence ID" value="RLP78777.1"/>
    <property type="molecule type" value="Genomic_DNA"/>
</dbReference>
<sequence length="167" mass="18364">MLAAAPARAAQGPEQKPGALTPDYWAGLTICPRDQVAPRDYNRCLYDAQRTSESALEAEVGNAVAVIESRADLVAVQRSRWKNLLDEAQSRFLIFRNFDCQSVAPFEGKRGIGNFEQRTLCLIEANTRRARELRGRYGDPLPAAPEGPKGPQARPGAWVFPTSPPVD</sequence>
<evidence type="ECO:0000256" key="1">
    <source>
        <dbReference type="SAM" id="MobiDB-lite"/>
    </source>
</evidence>
<comment type="caution">
    <text evidence="3">The sequence shown here is derived from an EMBL/GenBank/DDBJ whole genome shotgun (WGS) entry which is preliminary data.</text>
</comment>
<dbReference type="AlphaFoldDB" id="A0A3L7AEU4"/>
<protein>
    <submittedName>
        <fullName evidence="3">DUF1311 domain-containing protein</fullName>
    </submittedName>
</protein>
<name>A0A3L7AEU4_9HYPH</name>
<reference evidence="3 4" key="1">
    <citation type="submission" date="2018-10" db="EMBL/GenBank/DDBJ databases">
        <title>Xanthobacter tagetidis genome sequencing and assembly.</title>
        <authorList>
            <person name="Maclea K.S."/>
            <person name="Goen A.E."/>
            <person name="Fatima S.A."/>
        </authorList>
    </citation>
    <scope>NUCLEOTIDE SEQUENCE [LARGE SCALE GENOMIC DNA]</scope>
    <source>
        <strain evidence="3 4">ATCC 700314</strain>
    </source>
</reference>
<dbReference type="OrthoDB" id="8450630at2"/>
<dbReference type="Gene3D" id="1.20.1270.180">
    <property type="match status" value="1"/>
</dbReference>
<dbReference type="InterPro" id="IPR009739">
    <property type="entry name" value="LprI-like_N"/>
</dbReference>
<organism evidence="3 4">
    <name type="scientific">Xanthobacter tagetidis</name>
    <dbReference type="NCBI Taxonomy" id="60216"/>
    <lineage>
        <taxon>Bacteria</taxon>
        <taxon>Pseudomonadati</taxon>
        <taxon>Pseudomonadota</taxon>
        <taxon>Alphaproteobacteria</taxon>
        <taxon>Hyphomicrobiales</taxon>
        <taxon>Xanthobacteraceae</taxon>
        <taxon>Xanthobacter</taxon>
    </lineage>
</organism>
<gene>
    <name evidence="3" type="ORF">D9R14_10000</name>
</gene>
<evidence type="ECO:0000313" key="4">
    <source>
        <dbReference type="Proteomes" id="UP000269692"/>
    </source>
</evidence>
<evidence type="ECO:0000313" key="3">
    <source>
        <dbReference type="EMBL" id="RLP78777.1"/>
    </source>
</evidence>
<proteinExistence type="predicted"/>
<keyword evidence="4" id="KW-1185">Reference proteome</keyword>
<evidence type="ECO:0000259" key="2">
    <source>
        <dbReference type="Pfam" id="PF07007"/>
    </source>
</evidence>
<dbReference type="Proteomes" id="UP000269692">
    <property type="component" value="Unassembled WGS sequence"/>
</dbReference>
<feature type="region of interest" description="Disordered" evidence="1">
    <location>
        <begin position="134"/>
        <end position="167"/>
    </location>
</feature>
<accession>A0A3L7AEU4</accession>
<dbReference type="Pfam" id="PF07007">
    <property type="entry name" value="LprI"/>
    <property type="match status" value="1"/>
</dbReference>